<evidence type="ECO:0000256" key="3">
    <source>
        <dbReference type="ARBA" id="ARBA00022679"/>
    </source>
</evidence>
<dbReference type="InterPro" id="IPR005248">
    <property type="entry name" value="NadD/NMNAT"/>
</dbReference>
<dbReference type="CDD" id="cd02165">
    <property type="entry name" value="NMNAT"/>
    <property type="match status" value="1"/>
</dbReference>
<evidence type="ECO:0000256" key="2">
    <source>
        <dbReference type="ARBA" id="ARBA00022642"/>
    </source>
</evidence>
<comment type="catalytic activity">
    <reaction evidence="8">
        <text>beta-nicotinamide D-ribonucleotide + ATP + H(+) = diphosphate + NAD(+)</text>
        <dbReference type="Rhea" id="RHEA:21360"/>
        <dbReference type="ChEBI" id="CHEBI:14649"/>
        <dbReference type="ChEBI" id="CHEBI:15378"/>
        <dbReference type="ChEBI" id="CHEBI:30616"/>
        <dbReference type="ChEBI" id="CHEBI:33019"/>
        <dbReference type="ChEBI" id="CHEBI:57540"/>
        <dbReference type="EC" id="2.7.7.1"/>
    </reaction>
</comment>
<sequence>MYCDSTNYWFETKRRTDNTGKPMQSSIAGKSFSTIYKSFCDQKLTFQIIHGIDKLTNPKLLLVLDSSFNPPHSAHQNLIDRAVRHYKNQTLHVLLLLSVNNADKSPKPATFSKRMEMMCIMANILQTKNIPTSVAITTCAKFVDKDKIIRQNFSSHGLISYLVGFDTIVRILDPKYYFPQSLSEALKQFMSSTNFFCLTRDSGPELHEQTRYCTDISQGLYEPTIPREWGNKIQLELNDEKYGTVCSSNIRKAVLDNSVSEDLQDQLPPPLLAYVMKQGKTLFV</sequence>
<dbReference type="Gene3D" id="3.40.50.620">
    <property type="entry name" value="HUPs"/>
    <property type="match status" value="1"/>
</dbReference>
<evidence type="ECO:0000313" key="10">
    <source>
        <dbReference type="EMBL" id="GCF00131.1"/>
    </source>
</evidence>
<dbReference type="GO" id="GO:0016887">
    <property type="term" value="F:ATP hydrolysis activity"/>
    <property type="evidence" value="ECO:0007669"/>
    <property type="project" value="TreeGrafter"/>
</dbReference>
<dbReference type="SUPFAM" id="SSF52374">
    <property type="entry name" value="Nucleotidylyl transferase"/>
    <property type="match status" value="1"/>
</dbReference>
<dbReference type="PANTHER" id="PTHR31285">
    <property type="entry name" value="NICOTINAMIDE MONONUCLEOTIDE ADENYLYLTRANSFERASE"/>
    <property type="match status" value="1"/>
</dbReference>
<organism evidence="10 11">
    <name type="scientific">Zygosaccharomyces mellis</name>
    <dbReference type="NCBI Taxonomy" id="42258"/>
    <lineage>
        <taxon>Eukaryota</taxon>
        <taxon>Fungi</taxon>
        <taxon>Dikarya</taxon>
        <taxon>Ascomycota</taxon>
        <taxon>Saccharomycotina</taxon>
        <taxon>Saccharomycetes</taxon>
        <taxon>Saccharomycetales</taxon>
        <taxon>Saccharomycetaceae</taxon>
        <taxon>Zygosaccharomyces</taxon>
    </lineage>
</organism>
<evidence type="ECO:0000256" key="6">
    <source>
        <dbReference type="ARBA" id="ARBA00022840"/>
    </source>
</evidence>
<protein>
    <recommendedName>
        <fullName evidence="9">Cytidyltransferase-like domain-containing protein</fullName>
    </recommendedName>
</protein>
<dbReference type="Pfam" id="PF01467">
    <property type="entry name" value="CTP_transf_like"/>
    <property type="match status" value="1"/>
</dbReference>
<name>A0A4C2E7C5_9SACH</name>
<dbReference type="PANTHER" id="PTHR31285:SF0">
    <property type="entry name" value="NICOTINAMIDE MONONUCLEOTIDE ADENYLYLTRANSFERASE"/>
    <property type="match status" value="1"/>
</dbReference>
<dbReference type="UniPathway" id="UPA00253">
    <property type="reaction ID" value="UER00600"/>
</dbReference>
<evidence type="ECO:0000256" key="8">
    <source>
        <dbReference type="ARBA" id="ARBA00049001"/>
    </source>
</evidence>
<comment type="caution">
    <text evidence="10">The sequence shown here is derived from an EMBL/GenBank/DDBJ whole genome shotgun (WGS) entry which is preliminary data.</text>
</comment>
<keyword evidence="6" id="KW-0067">ATP-binding</keyword>
<dbReference type="GO" id="GO:0000309">
    <property type="term" value="F:nicotinamide-nucleotide adenylyltransferase activity"/>
    <property type="evidence" value="ECO:0007669"/>
    <property type="project" value="UniProtKB-EC"/>
</dbReference>
<accession>A0A4C2E7C5</accession>
<dbReference type="GO" id="GO:0005524">
    <property type="term" value="F:ATP binding"/>
    <property type="evidence" value="ECO:0007669"/>
    <property type="project" value="UniProtKB-KW"/>
</dbReference>
<dbReference type="OrthoDB" id="5591297at2759"/>
<evidence type="ECO:0000256" key="7">
    <source>
        <dbReference type="ARBA" id="ARBA00023027"/>
    </source>
</evidence>
<reference evidence="10 11" key="1">
    <citation type="submission" date="2019-01" db="EMBL/GenBank/DDBJ databases">
        <title>Draft Genome Sequencing of Zygosaccharomyces mellis Ca-7.</title>
        <authorList>
            <person name="Shiwa Y."/>
            <person name="Kanesaki Y."/>
            <person name="Ishige T."/>
            <person name="Mura K."/>
            <person name="Hori T."/>
            <person name="Tamura T."/>
        </authorList>
    </citation>
    <scope>NUCLEOTIDE SEQUENCE [LARGE SCALE GENOMIC DNA]</scope>
    <source>
        <strain evidence="10 11">Ca-7</strain>
    </source>
</reference>
<dbReference type="AlphaFoldDB" id="A0A4C2E7C5"/>
<dbReference type="GO" id="GO:0005634">
    <property type="term" value="C:nucleus"/>
    <property type="evidence" value="ECO:0007669"/>
    <property type="project" value="TreeGrafter"/>
</dbReference>
<keyword evidence="4" id="KW-0548">Nucleotidyltransferase</keyword>
<evidence type="ECO:0000256" key="5">
    <source>
        <dbReference type="ARBA" id="ARBA00022741"/>
    </source>
</evidence>
<dbReference type="Proteomes" id="UP000301737">
    <property type="component" value="Unassembled WGS sequence"/>
</dbReference>
<dbReference type="EMBL" id="BIMX01000015">
    <property type="protein sequence ID" value="GCF00131.1"/>
    <property type="molecule type" value="Genomic_DNA"/>
</dbReference>
<gene>
    <name evidence="10" type="ORF">ZYGM_003290</name>
</gene>
<feature type="domain" description="Cytidyltransferase-like" evidence="9">
    <location>
        <begin position="65"/>
        <end position="121"/>
    </location>
</feature>
<keyword evidence="7" id="KW-0520">NAD</keyword>
<dbReference type="GO" id="GO:0005737">
    <property type="term" value="C:cytoplasm"/>
    <property type="evidence" value="ECO:0007669"/>
    <property type="project" value="TreeGrafter"/>
</dbReference>
<evidence type="ECO:0000313" key="11">
    <source>
        <dbReference type="Proteomes" id="UP000301737"/>
    </source>
</evidence>
<evidence type="ECO:0000256" key="1">
    <source>
        <dbReference type="ARBA" id="ARBA00004790"/>
    </source>
</evidence>
<keyword evidence="5" id="KW-0547">Nucleotide-binding</keyword>
<evidence type="ECO:0000259" key="9">
    <source>
        <dbReference type="Pfam" id="PF01467"/>
    </source>
</evidence>
<proteinExistence type="predicted"/>
<keyword evidence="11" id="KW-1185">Reference proteome</keyword>
<evidence type="ECO:0000256" key="4">
    <source>
        <dbReference type="ARBA" id="ARBA00022695"/>
    </source>
</evidence>
<comment type="pathway">
    <text evidence="1">Cofactor biosynthesis; NAD(+) biosynthesis.</text>
</comment>
<dbReference type="GO" id="GO:0009435">
    <property type="term" value="P:NAD+ biosynthetic process"/>
    <property type="evidence" value="ECO:0007669"/>
    <property type="project" value="UniProtKB-UniPathway"/>
</dbReference>
<dbReference type="InterPro" id="IPR004821">
    <property type="entry name" value="Cyt_trans-like"/>
</dbReference>
<keyword evidence="3" id="KW-0808">Transferase</keyword>
<dbReference type="InterPro" id="IPR014729">
    <property type="entry name" value="Rossmann-like_a/b/a_fold"/>
</dbReference>
<keyword evidence="2" id="KW-0662">Pyridine nucleotide biosynthesis</keyword>